<proteinExistence type="predicted"/>
<dbReference type="Proteomes" id="UP001238450">
    <property type="component" value="Unassembled WGS sequence"/>
</dbReference>
<protein>
    <submittedName>
        <fullName evidence="1">Uncharacterized protein</fullName>
    </submittedName>
</protein>
<dbReference type="AlphaFoldDB" id="A0AAJ1TH30"/>
<dbReference type="EMBL" id="JAUSUV010000017">
    <property type="protein sequence ID" value="MDQ0418743.1"/>
    <property type="molecule type" value="Genomic_DNA"/>
</dbReference>
<keyword evidence="2" id="KW-1185">Reference proteome</keyword>
<accession>A0AAJ1TH30</accession>
<evidence type="ECO:0000313" key="2">
    <source>
        <dbReference type="Proteomes" id="UP001238450"/>
    </source>
</evidence>
<dbReference type="RefSeq" id="WP_307254666.1">
    <property type="nucleotide sequence ID" value="NZ_JAUSUV010000017.1"/>
</dbReference>
<sequence>MNYLAEKETYRILQSDKGNVFVDVRSYGEFHRVAIVFKTLEEAQTHVDDIKDSGFMDEPYEKLVKEFAESEIAQKMYRKAKRDKFKKRFVWYVGSFDEHDKIKYFIQENHAVRPELLAIPEYMELDEANQKEYRYCEFLDDVRKELTK</sequence>
<comment type="caution">
    <text evidence="1">The sequence shown here is derived from an EMBL/GenBank/DDBJ whole genome shotgun (WGS) entry which is preliminary data.</text>
</comment>
<organism evidence="1 2">
    <name type="scientific">Croceifilum oryzae</name>
    <dbReference type="NCBI Taxonomy" id="1553429"/>
    <lineage>
        <taxon>Bacteria</taxon>
        <taxon>Bacillati</taxon>
        <taxon>Bacillota</taxon>
        <taxon>Bacilli</taxon>
        <taxon>Bacillales</taxon>
        <taxon>Thermoactinomycetaceae</taxon>
        <taxon>Croceifilum</taxon>
    </lineage>
</organism>
<gene>
    <name evidence="1" type="ORF">J2Z48_002947</name>
</gene>
<name>A0AAJ1TH30_9BACL</name>
<evidence type="ECO:0000313" key="1">
    <source>
        <dbReference type="EMBL" id="MDQ0418743.1"/>
    </source>
</evidence>
<reference evidence="1 2" key="1">
    <citation type="submission" date="2023-07" db="EMBL/GenBank/DDBJ databases">
        <title>Genomic Encyclopedia of Type Strains, Phase IV (KMG-IV): sequencing the most valuable type-strain genomes for metagenomic binning, comparative biology and taxonomic classification.</title>
        <authorList>
            <person name="Goeker M."/>
        </authorList>
    </citation>
    <scope>NUCLEOTIDE SEQUENCE [LARGE SCALE GENOMIC DNA]</scope>
    <source>
        <strain evidence="1 2">DSM 46876</strain>
    </source>
</reference>